<evidence type="ECO:0000313" key="6">
    <source>
        <dbReference type="EMBL" id="SMP00770.1"/>
    </source>
</evidence>
<reference evidence="6" key="1">
    <citation type="submission" date="2017-05" db="EMBL/GenBank/DDBJ databases">
        <authorList>
            <person name="Varghese N."/>
            <person name="Submissions S."/>
        </authorList>
    </citation>
    <scope>NUCLEOTIDE SEQUENCE</scope>
    <source>
        <strain evidence="6">DSM 45262</strain>
    </source>
</reference>
<feature type="transmembrane region" description="Helical" evidence="5">
    <location>
        <begin position="82"/>
        <end position="101"/>
    </location>
</feature>
<proteinExistence type="predicted"/>
<dbReference type="EMBL" id="FXTU01000001">
    <property type="protein sequence ID" value="SMP00770.1"/>
    <property type="molecule type" value="Genomic_DNA"/>
</dbReference>
<gene>
    <name evidence="6" type="ORF">SAMN06265361_101153</name>
</gene>
<keyword evidence="7" id="KW-1185">Reference proteome</keyword>
<feature type="transmembrane region" description="Helical" evidence="5">
    <location>
        <begin position="40"/>
        <end position="61"/>
    </location>
</feature>
<evidence type="ECO:0000256" key="3">
    <source>
        <dbReference type="ARBA" id="ARBA00022989"/>
    </source>
</evidence>
<feature type="transmembrane region" description="Helical" evidence="5">
    <location>
        <begin position="121"/>
        <end position="140"/>
    </location>
</feature>
<comment type="subcellular location">
    <subcellularLocation>
        <location evidence="1">Membrane</location>
        <topology evidence="1">Multi-pass membrane protein</topology>
    </subcellularLocation>
</comment>
<dbReference type="GO" id="GO:0015086">
    <property type="term" value="F:cadmium ion transmembrane transporter activity"/>
    <property type="evidence" value="ECO:0007669"/>
    <property type="project" value="TreeGrafter"/>
</dbReference>
<dbReference type="Pfam" id="PF01566">
    <property type="entry name" value="Nramp"/>
    <property type="match status" value="1"/>
</dbReference>
<evidence type="ECO:0000256" key="1">
    <source>
        <dbReference type="ARBA" id="ARBA00004141"/>
    </source>
</evidence>
<feature type="transmembrane region" description="Helical" evidence="5">
    <location>
        <begin position="189"/>
        <end position="210"/>
    </location>
</feature>
<sequence>MHAPLPPSSLKEKLPLLGPGLIAAATGVGAGDLIAALVAGTNYGVAFIWAILLGSLLKYTLNEGVGRYHLVSGQTLLQGWRTLGRWTLVYFGAYLMIWGFIYGAAGPTSTALAATAMFPQLSLNTWAIVHSLLAFVLIFLGRYQLFERVMTALTGLMFVTVVGSAVLIFPDWTKIFSGLIPNAPDGSFIFVLGLIGGVGGSITMASYGYWIKEKRWSSPAWLSVMRLDSGLAYALTAIFTLSLLIVGAEFLYGSGIVIQDEKGLITLAQMLGDKFGTPVRWLFLLGFWSASFTSVLGVWNGVSYLFADWMRQIKREPDTTPISTTSPTYRFYVAWLTFPPMLLLFWGKPVSLVILYGVLGALFMPFLAITLLFLLNAKQLDAAYRNRWLTNLMLLAGVLLFVLLAAQEIWRIFSSS</sequence>
<organism evidence="6 7">
    <name type="scientific">Laceyella tengchongensis</name>
    <dbReference type="NCBI Taxonomy" id="574699"/>
    <lineage>
        <taxon>Bacteria</taxon>
        <taxon>Bacillati</taxon>
        <taxon>Bacillota</taxon>
        <taxon>Bacilli</taxon>
        <taxon>Bacillales</taxon>
        <taxon>Thermoactinomycetaceae</taxon>
        <taxon>Laceyella</taxon>
    </lineage>
</organism>
<evidence type="ECO:0000256" key="4">
    <source>
        <dbReference type="ARBA" id="ARBA00023136"/>
    </source>
</evidence>
<protein>
    <submittedName>
        <fullName evidence="6">Mn2+ and Fe2+ transporters of the NRAMP family</fullName>
    </submittedName>
</protein>
<keyword evidence="3 5" id="KW-1133">Transmembrane helix</keyword>
<comment type="caution">
    <text evidence="6">The sequence shown here is derived from an EMBL/GenBank/DDBJ whole genome shotgun (WGS) entry which is preliminary data.</text>
</comment>
<name>A0AA45WIP4_9BACL</name>
<dbReference type="PANTHER" id="PTHR11706:SF3">
    <property type="entry name" value="METAL ION TRANSPORT PROTEIN"/>
    <property type="match status" value="1"/>
</dbReference>
<dbReference type="Proteomes" id="UP001157946">
    <property type="component" value="Unassembled WGS sequence"/>
</dbReference>
<evidence type="ECO:0000256" key="2">
    <source>
        <dbReference type="ARBA" id="ARBA00022692"/>
    </source>
</evidence>
<keyword evidence="4 5" id="KW-0472">Membrane</keyword>
<evidence type="ECO:0000313" key="7">
    <source>
        <dbReference type="Proteomes" id="UP001157946"/>
    </source>
</evidence>
<dbReference type="InterPro" id="IPR001046">
    <property type="entry name" value="NRAMP_fam"/>
</dbReference>
<feature type="transmembrane region" description="Helical" evidence="5">
    <location>
        <begin position="353"/>
        <end position="376"/>
    </location>
</feature>
<dbReference type="GO" id="GO:0005384">
    <property type="term" value="F:manganese ion transmembrane transporter activity"/>
    <property type="evidence" value="ECO:0007669"/>
    <property type="project" value="TreeGrafter"/>
</dbReference>
<feature type="transmembrane region" description="Helical" evidence="5">
    <location>
        <begin position="328"/>
        <end position="347"/>
    </location>
</feature>
<feature type="transmembrane region" description="Helical" evidence="5">
    <location>
        <begin position="152"/>
        <end position="169"/>
    </location>
</feature>
<dbReference type="GO" id="GO:0005886">
    <property type="term" value="C:plasma membrane"/>
    <property type="evidence" value="ECO:0007669"/>
    <property type="project" value="TreeGrafter"/>
</dbReference>
<dbReference type="NCBIfam" id="NF037982">
    <property type="entry name" value="Nramp_1"/>
    <property type="match status" value="2"/>
</dbReference>
<evidence type="ECO:0000256" key="5">
    <source>
        <dbReference type="SAM" id="Phobius"/>
    </source>
</evidence>
<feature type="transmembrane region" description="Helical" evidence="5">
    <location>
        <begin position="231"/>
        <end position="252"/>
    </location>
</feature>
<dbReference type="RefSeq" id="WP_102991572.1">
    <property type="nucleotide sequence ID" value="NZ_FXTU01000001.1"/>
</dbReference>
<accession>A0AA45WIP4</accession>
<dbReference type="PANTHER" id="PTHR11706">
    <property type="entry name" value="SOLUTE CARRIER PROTEIN FAMILY 11 MEMBER"/>
    <property type="match status" value="1"/>
</dbReference>
<feature type="transmembrane region" description="Helical" evidence="5">
    <location>
        <begin position="281"/>
        <end position="307"/>
    </location>
</feature>
<feature type="transmembrane region" description="Helical" evidence="5">
    <location>
        <begin position="388"/>
        <end position="410"/>
    </location>
</feature>
<keyword evidence="2 5" id="KW-0812">Transmembrane</keyword>
<dbReference type="GO" id="GO:0034755">
    <property type="term" value="P:iron ion transmembrane transport"/>
    <property type="evidence" value="ECO:0007669"/>
    <property type="project" value="TreeGrafter"/>
</dbReference>
<dbReference type="AlphaFoldDB" id="A0AA45WIP4"/>